<dbReference type="FunFam" id="3.30.2350.10:FF:000011">
    <property type="entry name" value="tRNA pseudouridine synthase B"/>
    <property type="match status" value="1"/>
</dbReference>
<evidence type="ECO:0000313" key="9">
    <source>
        <dbReference type="EMBL" id="PSF38179.1"/>
    </source>
</evidence>
<comment type="catalytic activity">
    <reaction evidence="1 5">
        <text>uridine(55) in tRNA = pseudouridine(55) in tRNA</text>
        <dbReference type="Rhea" id="RHEA:42532"/>
        <dbReference type="Rhea" id="RHEA-COMP:10101"/>
        <dbReference type="Rhea" id="RHEA-COMP:10102"/>
        <dbReference type="ChEBI" id="CHEBI:65314"/>
        <dbReference type="ChEBI" id="CHEBI:65315"/>
        <dbReference type="EC" id="5.4.99.25"/>
    </reaction>
</comment>
<dbReference type="NCBIfam" id="TIGR00431">
    <property type="entry name" value="TruB"/>
    <property type="match status" value="1"/>
</dbReference>
<dbReference type="InterPro" id="IPR032819">
    <property type="entry name" value="TruB_C"/>
</dbReference>
<reference evidence="9 10" key="2">
    <citation type="submission" date="2018-03" db="EMBL/GenBank/DDBJ databases">
        <authorList>
            <person name="Keele B.F."/>
        </authorList>
    </citation>
    <scope>NUCLEOTIDE SEQUENCE [LARGE SCALE GENOMIC DNA]</scope>
    <source>
        <strain evidence="9 10">CCALA 016</strain>
    </source>
</reference>
<reference evidence="9 10" key="1">
    <citation type="submission" date="2018-03" db="EMBL/GenBank/DDBJ databases">
        <title>The ancient ancestry and fast evolution of plastids.</title>
        <authorList>
            <person name="Moore K.R."/>
            <person name="Magnabosco C."/>
            <person name="Momper L."/>
            <person name="Gold D.A."/>
            <person name="Bosak T."/>
            <person name="Fournier G.P."/>
        </authorList>
    </citation>
    <scope>NUCLEOTIDE SEQUENCE [LARGE SCALE GENOMIC DNA]</scope>
    <source>
        <strain evidence="9 10">CCALA 016</strain>
    </source>
</reference>
<dbReference type="Pfam" id="PF09157">
    <property type="entry name" value="TruB-C_2"/>
    <property type="match status" value="1"/>
</dbReference>
<comment type="similarity">
    <text evidence="2 5">Belongs to the pseudouridine synthase TruB family. Type 1 subfamily.</text>
</comment>
<dbReference type="PANTHER" id="PTHR13767">
    <property type="entry name" value="TRNA-PSEUDOURIDINE SYNTHASE"/>
    <property type="match status" value="1"/>
</dbReference>
<dbReference type="Proteomes" id="UP000239001">
    <property type="component" value="Unassembled WGS sequence"/>
</dbReference>
<keyword evidence="3 5" id="KW-0819">tRNA processing</keyword>
<sequence length="295" mass="32574">MFGLINLNKPAGWTSHDCVAKVRKILKIKQVGHGGTLDPAATGVLPIAVGKATRLLPYLTTQKAYRARIRLGVTTTTDDLEGEIIQTHSGQHLSLENVQPHLRQFIGKIEQIPPMYSAIQREGKRMYELARKGEIIDIPSRIVEIHDIEVLNWTGGEFPEIELAIACGSGTYIRSIARDLGKALGIGGTLAQLIRTESCGLHLADSITLEQLEILRTRNNFTLISPLSALTHLETIYLSSDEAQRWCQGQIIAISFENKMEQSVKVLTEEGQFLGMGIIISDSDNFILKPKVVLV</sequence>
<evidence type="ECO:0000256" key="4">
    <source>
        <dbReference type="ARBA" id="ARBA00023235"/>
    </source>
</evidence>
<dbReference type="GO" id="GO:0160148">
    <property type="term" value="F:tRNA pseudouridine(55) synthase activity"/>
    <property type="evidence" value="ECO:0007669"/>
    <property type="project" value="UniProtKB-EC"/>
</dbReference>
<comment type="function">
    <text evidence="5">Responsible for synthesis of pseudouridine from uracil-55 in the psi GC loop of transfer RNAs.</text>
</comment>
<dbReference type="InterPro" id="IPR015240">
    <property type="entry name" value="tRNA_sdUridine_synth_fam1_C"/>
</dbReference>
<dbReference type="InterPro" id="IPR020103">
    <property type="entry name" value="PsdUridine_synth_cat_dom_sf"/>
</dbReference>
<keyword evidence="4 5" id="KW-0413">Isomerase</keyword>
<dbReference type="CDD" id="cd02573">
    <property type="entry name" value="PseudoU_synth_EcTruB"/>
    <property type="match status" value="1"/>
</dbReference>
<dbReference type="RefSeq" id="WP_106456144.1">
    <property type="nucleotide sequence ID" value="NZ_PXOH01000005.1"/>
</dbReference>
<dbReference type="Gene3D" id="3.30.2350.10">
    <property type="entry name" value="Pseudouridine synthase"/>
    <property type="match status" value="1"/>
</dbReference>
<feature type="active site" description="Nucleophile" evidence="5">
    <location>
        <position position="38"/>
    </location>
</feature>
<dbReference type="PANTHER" id="PTHR13767:SF2">
    <property type="entry name" value="PSEUDOURIDYLATE SYNTHASE TRUB1"/>
    <property type="match status" value="1"/>
</dbReference>
<protein>
    <recommendedName>
        <fullName evidence="5">tRNA pseudouridine synthase B</fullName>
        <ecNumber evidence="5">5.4.99.25</ecNumber>
    </recommendedName>
    <alternativeName>
        <fullName evidence="5">tRNA pseudouridine(55) synthase</fullName>
        <shortName evidence="5">Psi55 synthase</shortName>
    </alternativeName>
    <alternativeName>
        <fullName evidence="5">tRNA pseudouridylate synthase</fullName>
    </alternativeName>
    <alternativeName>
        <fullName evidence="5">tRNA-uridine isomerase</fullName>
    </alternativeName>
</protein>
<keyword evidence="10" id="KW-1185">Reference proteome</keyword>
<dbReference type="InterPro" id="IPR002501">
    <property type="entry name" value="PsdUridine_synth_N"/>
</dbReference>
<name>A0A2T1M0H8_9CHRO</name>
<proteinExistence type="inferred from homology"/>
<evidence type="ECO:0000256" key="1">
    <source>
        <dbReference type="ARBA" id="ARBA00000385"/>
    </source>
</evidence>
<evidence type="ECO:0000256" key="2">
    <source>
        <dbReference type="ARBA" id="ARBA00005642"/>
    </source>
</evidence>
<evidence type="ECO:0000259" key="6">
    <source>
        <dbReference type="Pfam" id="PF01509"/>
    </source>
</evidence>
<accession>A0A2T1M0H8</accession>
<evidence type="ECO:0000256" key="5">
    <source>
        <dbReference type="HAMAP-Rule" id="MF_01080"/>
    </source>
</evidence>
<evidence type="ECO:0000259" key="8">
    <source>
        <dbReference type="Pfam" id="PF16198"/>
    </source>
</evidence>
<feature type="domain" description="Pseudouridine synthase II N-terminal" evidence="6">
    <location>
        <begin position="23"/>
        <end position="173"/>
    </location>
</feature>
<dbReference type="InterPro" id="IPR014780">
    <property type="entry name" value="tRNA_psdUridine_synth_TruB"/>
</dbReference>
<dbReference type="EMBL" id="PXOH01000005">
    <property type="protein sequence ID" value="PSF38179.1"/>
    <property type="molecule type" value="Genomic_DNA"/>
</dbReference>
<dbReference type="GO" id="GO:0031119">
    <property type="term" value="P:tRNA pseudouridine synthesis"/>
    <property type="evidence" value="ECO:0007669"/>
    <property type="project" value="UniProtKB-UniRule"/>
</dbReference>
<dbReference type="InterPro" id="IPR036974">
    <property type="entry name" value="PUA_sf"/>
</dbReference>
<dbReference type="EC" id="5.4.99.25" evidence="5"/>
<feature type="domain" description="tRNA pseudouridylate synthase B C-terminal" evidence="8">
    <location>
        <begin position="174"/>
        <end position="214"/>
    </location>
</feature>
<evidence type="ECO:0000313" key="10">
    <source>
        <dbReference type="Proteomes" id="UP000239001"/>
    </source>
</evidence>
<organism evidence="9 10">
    <name type="scientific">Aphanothece hegewaldii CCALA 016</name>
    <dbReference type="NCBI Taxonomy" id="2107694"/>
    <lineage>
        <taxon>Bacteria</taxon>
        <taxon>Bacillati</taxon>
        <taxon>Cyanobacteriota</taxon>
        <taxon>Cyanophyceae</taxon>
        <taxon>Oscillatoriophycideae</taxon>
        <taxon>Chroococcales</taxon>
        <taxon>Aphanothecaceae</taxon>
        <taxon>Aphanothece</taxon>
    </lineage>
</organism>
<dbReference type="GO" id="GO:1990481">
    <property type="term" value="P:mRNA pseudouridine synthesis"/>
    <property type="evidence" value="ECO:0007669"/>
    <property type="project" value="TreeGrafter"/>
</dbReference>
<evidence type="ECO:0000256" key="3">
    <source>
        <dbReference type="ARBA" id="ARBA00022694"/>
    </source>
</evidence>
<comment type="caution">
    <text evidence="9">The sequence shown here is derived from an EMBL/GenBank/DDBJ whole genome shotgun (WGS) entry which is preliminary data.</text>
</comment>
<dbReference type="Pfam" id="PF16198">
    <property type="entry name" value="TruB_C_2"/>
    <property type="match status" value="1"/>
</dbReference>
<gene>
    <name evidence="5" type="primary">truB</name>
    <name evidence="9" type="ORF">C7H19_06820</name>
</gene>
<dbReference type="HAMAP" id="MF_01080">
    <property type="entry name" value="TruB_bact"/>
    <property type="match status" value="1"/>
</dbReference>
<dbReference type="Gene3D" id="2.30.130.10">
    <property type="entry name" value="PUA domain"/>
    <property type="match status" value="1"/>
</dbReference>
<dbReference type="Pfam" id="PF01509">
    <property type="entry name" value="TruB_N"/>
    <property type="match status" value="1"/>
</dbReference>
<dbReference type="AlphaFoldDB" id="A0A2T1M0H8"/>
<evidence type="ECO:0000259" key="7">
    <source>
        <dbReference type="Pfam" id="PF09157"/>
    </source>
</evidence>
<dbReference type="OrthoDB" id="9802309at2"/>
<dbReference type="SUPFAM" id="SSF55120">
    <property type="entry name" value="Pseudouridine synthase"/>
    <property type="match status" value="1"/>
</dbReference>
<feature type="domain" description="tRNA pseudouridine synthase II TruB subfamily 1 C-terminal" evidence="7">
    <location>
        <begin position="236"/>
        <end position="293"/>
    </location>
</feature>
<dbReference type="GO" id="GO:0003723">
    <property type="term" value="F:RNA binding"/>
    <property type="evidence" value="ECO:0007669"/>
    <property type="project" value="InterPro"/>
</dbReference>